<keyword evidence="1 3" id="KW-0238">DNA-binding</keyword>
<dbReference type="AlphaFoldDB" id="A0A1H2IXT8"/>
<sequence length="233" mass="25420">MALRPVDLARTVGVSAQQVRNYEEAGVLPPVPRSESGYRQFSERHRQALLTYRALLAGYGVVAARSIMLTVHDGDVAAALAQVDAVHAELHDQRRQLRETAAAVETLAAGPTQPAPSTRGEPGLRVGDVARRIGVRPSALRTWEAYGLLTPAREPGTSYRSYGPDDVRDAQLVNLLRQSRYGLPQVRLVLGELRRTASTEALRAVLAQRREQQTARALAMLDGAGRLHAYLTS</sequence>
<feature type="domain" description="HTH merR-type" evidence="2">
    <location>
        <begin position="123"/>
        <end position="178"/>
    </location>
</feature>
<dbReference type="PROSITE" id="PS50937">
    <property type="entry name" value="HTH_MERR_2"/>
    <property type="match status" value="2"/>
</dbReference>
<proteinExistence type="predicted"/>
<organism evidence="3 4">
    <name type="scientific">Jiangella alkaliphila</name>
    <dbReference type="NCBI Taxonomy" id="419479"/>
    <lineage>
        <taxon>Bacteria</taxon>
        <taxon>Bacillati</taxon>
        <taxon>Actinomycetota</taxon>
        <taxon>Actinomycetes</taxon>
        <taxon>Jiangellales</taxon>
        <taxon>Jiangellaceae</taxon>
        <taxon>Jiangella</taxon>
    </lineage>
</organism>
<dbReference type="InterPro" id="IPR000551">
    <property type="entry name" value="MerR-type_HTH_dom"/>
</dbReference>
<dbReference type="RefSeq" id="WP_046771613.1">
    <property type="nucleotide sequence ID" value="NZ_LBMC01000045.1"/>
</dbReference>
<keyword evidence="4" id="KW-1185">Reference proteome</keyword>
<dbReference type="SMART" id="SM00422">
    <property type="entry name" value="HTH_MERR"/>
    <property type="match status" value="2"/>
</dbReference>
<dbReference type="PANTHER" id="PTHR30204">
    <property type="entry name" value="REDOX-CYCLING DRUG-SENSING TRANSCRIPTIONAL ACTIVATOR SOXR"/>
    <property type="match status" value="1"/>
</dbReference>
<evidence type="ECO:0000313" key="3">
    <source>
        <dbReference type="EMBL" id="SDU48950.1"/>
    </source>
</evidence>
<dbReference type="InterPro" id="IPR047057">
    <property type="entry name" value="MerR_fam"/>
</dbReference>
<evidence type="ECO:0000313" key="4">
    <source>
        <dbReference type="Proteomes" id="UP000182977"/>
    </source>
</evidence>
<dbReference type="InterPro" id="IPR009061">
    <property type="entry name" value="DNA-bd_dom_put_sf"/>
</dbReference>
<dbReference type="Pfam" id="PF00376">
    <property type="entry name" value="MerR"/>
    <property type="match status" value="1"/>
</dbReference>
<gene>
    <name evidence="3" type="ORF">SAMN04488563_2114</name>
</gene>
<dbReference type="PANTHER" id="PTHR30204:SF93">
    <property type="entry name" value="HTH MERR-TYPE DOMAIN-CONTAINING PROTEIN"/>
    <property type="match status" value="1"/>
</dbReference>
<feature type="domain" description="HTH merR-type" evidence="2">
    <location>
        <begin position="8"/>
        <end position="45"/>
    </location>
</feature>
<dbReference type="GO" id="GO:0003677">
    <property type="term" value="F:DNA binding"/>
    <property type="evidence" value="ECO:0007669"/>
    <property type="project" value="UniProtKB-KW"/>
</dbReference>
<dbReference type="EMBL" id="LT629791">
    <property type="protein sequence ID" value="SDU48950.1"/>
    <property type="molecule type" value="Genomic_DNA"/>
</dbReference>
<protein>
    <submittedName>
        <fullName evidence="3">DNA-binding transcriptional regulator, MerR family</fullName>
    </submittedName>
</protein>
<dbReference type="Pfam" id="PF13411">
    <property type="entry name" value="MerR_1"/>
    <property type="match status" value="1"/>
</dbReference>
<dbReference type="STRING" id="419479.SAMN04488563_2114"/>
<accession>A0A1H2IXT8</accession>
<name>A0A1H2IXT8_9ACTN</name>
<evidence type="ECO:0000256" key="1">
    <source>
        <dbReference type="ARBA" id="ARBA00023125"/>
    </source>
</evidence>
<dbReference type="Gene3D" id="1.10.1660.10">
    <property type="match status" value="2"/>
</dbReference>
<dbReference type="GO" id="GO:0003700">
    <property type="term" value="F:DNA-binding transcription factor activity"/>
    <property type="evidence" value="ECO:0007669"/>
    <property type="project" value="InterPro"/>
</dbReference>
<dbReference type="OrthoDB" id="3826383at2"/>
<evidence type="ECO:0000259" key="2">
    <source>
        <dbReference type="PROSITE" id="PS50937"/>
    </source>
</evidence>
<dbReference type="Proteomes" id="UP000182977">
    <property type="component" value="Chromosome I"/>
</dbReference>
<reference evidence="4" key="1">
    <citation type="submission" date="2016-10" db="EMBL/GenBank/DDBJ databases">
        <authorList>
            <person name="Varghese N."/>
            <person name="Submissions S."/>
        </authorList>
    </citation>
    <scope>NUCLEOTIDE SEQUENCE [LARGE SCALE GENOMIC DNA]</scope>
    <source>
        <strain evidence="4">DSM 45079</strain>
    </source>
</reference>
<dbReference type="SUPFAM" id="SSF46955">
    <property type="entry name" value="Putative DNA-binding domain"/>
    <property type="match status" value="2"/>
</dbReference>